<protein>
    <recommendedName>
        <fullName evidence="1">F-box domain-containing protein</fullName>
    </recommendedName>
</protein>
<reference evidence="2" key="1">
    <citation type="submission" date="2023-04" db="EMBL/GenBank/DDBJ databases">
        <title>Black Yeasts Isolated from many extreme environments.</title>
        <authorList>
            <person name="Coleine C."/>
            <person name="Stajich J.E."/>
            <person name="Selbmann L."/>
        </authorList>
    </citation>
    <scope>NUCLEOTIDE SEQUENCE</scope>
    <source>
        <strain evidence="2">CCFEE 5312</strain>
    </source>
</reference>
<evidence type="ECO:0000259" key="1">
    <source>
        <dbReference type="Pfam" id="PF00646"/>
    </source>
</evidence>
<dbReference type="Pfam" id="PF00646">
    <property type="entry name" value="F-box"/>
    <property type="match status" value="1"/>
</dbReference>
<evidence type="ECO:0000313" key="2">
    <source>
        <dbReference type="EMBL" id="KAK3057797.1"/>
    </source>
</evidence>
<name>A0AAJ0GHN5_9PEZI</name>
<dbReference type="EMBL" id="JAWDJX010000002">
    <property type="protein sequence ID" value="KAK3057797.1"/>
    <property type="molecule type" value="Genomic_DNA"/>
</dbReference>
<dbReference type="SUPFAM" id="SSF81383">
    <property type="entry name" value="F-box domain"/>
    <property type="match status" value="1"/>
</dbReference>
<dbReference type="Proteomes" id="UP001271007">
    <property type="component" value="Unassembled WGS sequence"/>
</dbReference>
<feature type="domain" description="F-box" evidence="1">
    <location>
        <begin position="17"/>
        <end position="49"/>
    </location>
</feature>
<sequence>MDPPSTMAACEKTLETYELLERIIAHMDPTTIQIAKRVSRTWLDLIHKSRDIQSAAVLLPIAFSIPDNVSGDKDDDPDYPCVPWYTTSSPKIHPSLVPVTEDGTVCDFQGPVENDDCFATFPPCIAIGLHIQMISKEDWPHSGSQYPVYNFYHVVYHRRGVRVRDLWDVQRMVEEQEQHLAHRSSAAYIGFGDGSTRRRIHWAP</sequence>
<dbReference type="InterPro" id="IPR001810">
    <property type="entry name" value="F-box_dom"/>
</dbReference>
<keyword evidence="3" id="KW-1185">Reference proteome</keyword>
<organism evidence="2 3">
    <name type="scientific">Extremus antarcticus</name>
    <dbReference type="NCBI Taxonomy" id="702011"/>
    <lineage>
        <taxon>Eukaryota</taxon>
        <taxon>Fungi</taxon>
        <taxon>Dikarya</taxon>
        <taxon>Ascomycota</taxon>
        <taxon>Pezizomycotina</taxon>
        <taxon>Dothideomycetes</taxon>
        <taxon>Dothideomycetidae</taxon>
        <taxon>Mycosphaerellales</taxon>
        <taxon>Extremaceae</taxon>
        <taxon>Extremus</taxon>
    </lineage>
</organism>
<dbReference type="AlphaFoldDB" id="A0AAJ0GHN5"/>
<dbReference type="InterPro" id="IPR036047">
    <property type="entry name" value="F-box-like_dom_sf"/>
</dbReference>
<accession>A0AAJ0GHN5</accession>
<comment type="caution">
    <text evidence="2">The sequence shown here is derived from an EMBL/GenBank/DDBJ whole genome shotgun (WGS) entry which is preliminary data.</text>
</comment>
<gene>
    <name evidence="2" type="ORF">LTR09_000872</name>
</gene>
<proteinExistence type="predicted"/>
<evidence type="ECO:0000313" key="3">
    <source>
        <dbReference type="Proteomes" id="UP001271007"/>
    </source>
</evidence>